<dbReference type="EMBL" id="JAWIZZ010000006">
    <property type="protein sequence ID" value="KAK5782230.1"/>
    <property type="molecule type" value="Genomic_DNA"/>
</dbReference>
<protein>
    <recommendedName>
        <fullName evidence="6">Prefoldin subunit 1</fullName>
    </recommendedName>
</protein>
<organism evidence="4 5">
    <name type="scientific">Arxiozyma heterogenica</name>
    <dbReference type="NCBI Taxonomy" id="278026"/>
    <lineage>
        <taxon>Eukaryota</taxon>
        <taxon>Fungi</taxon>
        <taxon>Dikarya</taxon>
        <taxon>Ascomycota</taxon>
        <taxon>Saccharomycotina</taxon>
        <taxon>Saccharomycetes</taxon>
        <taxon>Saccharomycetales</taxon>
        <taxon>Saccharomycetaceae</taxon>
        <taxon>Arxiozyma</taxon>
    </lineage>
</organism>
<dbReference type="GO" id="GO:0005737">
    <property type="term" value="C:cytoplasm"/>
    <property type="evidence" value="ECO:0007669"/>
    <property type="project" value="TreeGrafter"/>
</dbReference>
<dbReference type="SUPFAM" id="SSF46579">
    <property type="entry name" value="Prefoldin"/>
    <property type="match status" value="1"/>
</dbReference>
<dbReference type="Pfam" id="PF01920">
    <property type="entry name" value="Prefoldin_2"/>
    <property type="match status" value="1"/>
</dbReference>
<comment type="similarity">
    <text evidence="1">Belongs to the prefoldin subunit beta family.</text>
</comment>
<dbReference type="PANTHER" id="PTHR20903">
    <property type="entry name" value="PREFOLDIN SUBUNIT 1-RELATED"/>
    <property type="match status" value="1"/>
</dbReference>
<sequence length="118" mass="13900">MSTPDLFNEMSNNLRDSKTQLEAVNQQLLHLERQDKITQVTEKELESYPVDIVWRSCGKAFILQKKSLYIKDLREDENVLREQMKNLKIKQNYLETSVEKTVANMKKVLEKTNVKQAQ</sequence>
<keyword evidence="3" id="KW-0175">Coiled coil</keyword>
<evidence type="ECO:0000256" key="3">
    <source>
        <dbReference type="SAM" id="Coils"/>
    </source>
</evidence>
<evidence type="ECO:0000313" key="5">
    <source>
        <dbReference type="Proteomes" id="UP001306508"/>
    </source>
</evidence>
<evidence type="ECO:0000256" key="1">
    <source>
        <dbReference type="ARBA" id="ARBA00008045"/>
    </source>
</evidence>
<dbReference type="PANTHER" id="PTHR20903:SF0">
    <property type="entry name" value="PREFOLDIN SUBUNIT 1"/>
    <property type="match status" value="1"/>
</dbReference>
<dbReference type="InterPro" id="IPR009053">
    <property type="entry name" value="Prefoldin"/>
</dbReference>
<feature type="coiled-coil region" evidence="3">
    <location>
        <begin position="7"/>
        <end position="34"/>
    </location>
</feature>
<name>A0AAN7WPF9_9SACH</name>
<dbReference type="Proteomes" id="UP001306508">
    <property type="component" value="Unassembled WGS sequence"/>
</dbReference>
<evidence type="ECO:0008006" key="6">
    <source>
        <dbReference type="Google" id="ProtNLM"/>
    </source>
</evidence>
<proteinExistence type="inferred from homology"/>
<reference evidence="5" key="1">
    <citation type="submission" date="2023-07" db="EMBL/GenBank/DDBJ databases">
        <title>A draft genome of Kazachstania heterogenica Y-27499.</title>
        <authorList>
            <person name="Donic C."/>
            <person name="Kralova J.S."/>
            <person name="Fidel L."/>
            <person name="Ben-Dor S."/>
            <person name="Jung S."/>
        </authorList>
    </citation>
    <scope>NUCLEOTIDE SEQUENCE [LARGE SCALE GENOMIC DNA]</scope>
    <source>
        <strain evidence="5">Y27499</strain>
    </source>
</reference>
<dbReference type="GO" id="GO:0044183">
    <property type="term" value="F:protein folding chaperone"/>
    <property type="evidence" value="ECO:0007669"/>
    <property type="project" value="TreeGrafter"/>
</dbReference>
<evidence type="ECO:0000313" key="4">
    <source>
        <dbReference type="EMBL" id="KAK5782230.1"/>
    </source>
</evidence>
<dbReference type="GO" id="GO:0051082">
    <property type="term" value="F:unfolded protein binding"/>
    <property type="evidence" value="ECO:0007669"/>
    <property type="project" value="InterPro"/>
</dbReference>
<accession>A0AAN7WPF9</accession>
<comment type="caution">
    <text evidence="4">The sequence shown here is derived from an EMBL/GenBank/DDBJ whole genome shotgun (WGS) entry which is preliminary data.</text>
</comment>
<dbReference type="Gene3D" id="1.10.287.370">
    <property type="match status" value="1"/>
</dbReference>
<dbReference type="InterPro" id="IPR002777">
    <property type="entry name" value="PFD_beta-like"/>
</dbReference>
<dbReference type="GO" id="GO:0016272">
    <property type="term" value="C:prefoldin complex"/>
    <property type="evidence" value="ECO:0007669"/>
    <property type="project" value="InterPro"/>
</dbReference>
<keyword evidence="2" id="KW-0143">Chaperone</keyword>
<keyword evidence="5" id="KW-1185">Reference proteome</keyword>
<gene>
    <name evidence="4" type="ORF">RI543_000160</name>
</gene>
<evidence type="ECO:0000256" key="2">
    <source>
        <dbReference type="ARBA" id="ARBA00023186"/>
    </source>
</evidence>
<dbReference type="AlphaFoldDB" id="A0AAN7WPF9"/>